<dbReference type="InterPro" id="IPR012337">
    <property type="entry name" value="RNaseH-like_sf"/>
</dbReference>
<dbReference type="PANTHER" id="PTHR34072:SF42">
    <property type="entry name" value="INTEGRASE CATALYTIC DOMAIN-CONTAINING PROTEIN"/>
    <property type="match status" value="1"/>
</dbReference>
<feature type="compositionally biased region" description="Polar residues" evidence="8">
    <location>
        <begin position="355"/>
        <end position="364"/>
    </location>
</feature>
<feature type="region of interest" description="Disordered" evidence="8">
    <location>
        <begin position="457"/>
        <end position="484"/>
    </location>
</feature>
<dbReference type="Pfam" id="PF17917">
    <property type="entry name" value="RT_RNaseH"/>
    <property type="match status" value="1"/>
</dbReference>
<evidence type="ECO:0000256" key="4">
    <source>
        <dbReference type="ARBA" id="ARBA00022722"/>
    </source>
</evidence>
<keyword evidence="11" id="KW-1185">Reference proteome</keyword>
<comment type="subcellular location">
    <subcellularLocation>
        <location evidence="1">Nucleus</location>
    </subcellularLocation>
</comment>
<keyword evidence="7" id="KW-0695">RNA-directed DNA polymerase</keyword>
<evidence type="ECO:0000256" key="5">
    <source>
        <dbReference type="ARBA" id="ARBA00022759"/>
    </source>
</evidence>
<evidence type="ECO:0000259" key="9">
    <source>
        <dbReference type="PROSITE" id="PS50013"/>
    </source>
</evidence>
<dbReference type="SUPFAM" id="SSF53098">
    <property type="entry name" value="Ribonuclease H-like"/>
    <property type="match status" value="1"/>
</dbReference>
<evidence type="ECO:0000256" key="1">
    <source>
        <dbReference type="ARBA" id="ARBA00004123"/>
    </source>
</evidence>
<dbReference type="InterPro" id="IPR000953">
    <property type="entry name" value="Chromo/chromo_shadow_dom"/>
</dbReference>
<evidence type="ECO:0000313" key="11">
    <source>
        <dbReference type="Proteomes" id="UP000830375"/>
    </source>
</evidence>
<accession>A0ABQ8MC71</accession>
<feature type="domain" description="Chromo" evidence="9">
    <location>
        <begin position="386"/>
        <end position="410"/>
    </location>
</feature>
<sequence>MPREYRWTRGRFKPSRIGLSPGTVKELQGFLGFANLYRRFIKNYSLIMAPLTSLLWGKPKNLAWNPTAHEAFHQLKTIFCTTPHYTIPTPNTRIGVVLSQAAGEPPLLHPCAYYARKLSPVEQNYDVGNWEVLAIKLALEEWRHWLKGPSHPFTIINDHKNLQYLREAKCLNPRQTGWALFFTRFNFKIIYLPGTKNVKADALSHEDIRHATLHEPTPPECPEGKTYIPRSQRQHLLDTMHESPGSGHPGSRRTLLLLQARYWWPSMHWDAIRPWSHIGVDFVTDLPISEGHTCILVIVDRFSKACKLIPLPGFPTAMETAEHLFHHVFRNYGLTARLRGKSRSLDVTSGDTARKINSWSSSSHGPKPTEAGAEPPPEVLEHPTIYTVHEILDSQRRGGRLEYLIDWEGYLRNLRNAPGLPEGTSLTRPCSRIPLEPSQSPRPLAVVATLGVMLGRQEPPLEEGPATPAPNHLNSSQHHPVPLNSTLYKPTPNTASLSGLPFTPVCKLQTSPRSFGSSDHLLTLITLTTHSANSLPPLPHTRTVR</sequence>
<dbReference type="InterPro" id="IPR041373">
    <property type="entry name" value="RT_RNaseH"/>
</dbReference>
<dbReference type="CDD" id="cd09274">
    <property type="entry name" value="RNase_HI_RT_Ty3"/>
    <property type="match status" value="1"/>
</dbReference>
<evidence type="ECO:0000256" key="2">
    <source>
        <dbReference type="ARBA" id="ARBA00022679"/>
    </source>
</evidence>
<dbReference type="PANTHER" id="PTHR34072">
    <property type="entry name" value="ENZYMATIC POLYPROTEIN-RELATED"/>
    <property type="match status" value="1"/>
</dbReference>
<dbReference type="PROSITE" id="PS50013">
    <property type="entry name" value="CHROMO_2"/>
    <property type="match status" value="1"/>
</dbReference>
<dbReference type="InterPro" id="IPR041588">
    <property type="entry name" value="Integrase_H2C2"/>
</dbReference>
<dbReference type="Gene3D" id="2.40.50.40">
    <property type="match status" value="1"/>
</dbReference>
<dbReference type="SUPFAM" id="SSF56672">
    <property type="entry name" value="DNA/RNA polymerases"/>
    <property type="match status" value="1"/>
</dbReference>
<feature type="region of interest" description="Disordered" evidence="8">
    <location>
        <begin position="355"/>
        <end position="378"/>
    </location>
</feature>
<evidence type="ECO:0000256" key="6">
    <source>
        <dbReference type="ARBA" id="ARBA00022801"/>
    </source>
</evidence>
<dbReference type="Gene3D" id="3.30.420.10">
    <property type="entry name" value="Ribonuclease H-like superfamily/Ribonuclease H"/>
    <property type="match status" value="1"/>
</dbReference>
<feature type="compositionally biased region" description="Polar residues" evidence="8">
    <location>
        <begin position="472"/>
        <end position="484"/>
    </location>
</feature>
<name>A0ABQ8MC71_LABRO</name>
<reference evidence="10 11" key="1">
    <citation type="submission" date="2022-01" db="EMBL/GenBank/DDBJ databases">
        <title>A high-quality chromosome-level genome assembly of rohu carp, Labeo rohita.</title>
        <authorList>
            <person name="Arick M.A. II"/>
            <person name="Hsu C.-Y."/>
            <person name="Magbanua Z."/>
            <person name="Pechanova O."/>
            <person name="Grover C."/>
            <person name="Miller E."/>
            <person name="Thrash A."/>
            <person name="Ezzel L."/>
            <person name="Alam S."/>
            <person name="Benzie J."/>
            <person name="Hamilton M."/>
            <person name="Karsi A."/>
            <person name="Lawrence M.L."/>
            <person name="Peterson D.G."/>
        </authorList>
    </citation>
    <scope>NUCLEOTIDE SEQUENCE [LARGE SCALE GENOMIC DNA]</scope>
    <source>
        <strain evidence="11">BAU-BD-2019</strain>
        <tissue evidence="10">Blood</tissue>
    </source>
</reference>
<organism evidence="10 11">
    <name type="scientific">Labeo rohita</name>
    <name type="common">Indian major carp</name>
    <name type="synonym">Cyprinus rohita</name>
    <dbReference type="NCBI Taxonomy" id="84645"/>
    <lineage>
        <taxon>Eukaryota</taxon>
        <taxon>Metazoa</taxon>
        <taxon>Chordata</taxon>
        <taxon>Craniata</taxon>
        <taxon>Vertebrata</taxon>
        <taxon>Euteleostomi</taxon>
        <taxon>Actinopterygii</taxon>
        <taxon>Neopterygii</taxon>
        <taxon>Teleostei</taxon>
        <taxon>Ostariophysi</taxon>
        <taxon>Cypriniformes</taxon>
        <taxon>Cyprinidae</taxon>
        <taxon>Labeoninae</taxon>
        <taxon>Labeonini</taxon>
        <taxon>Labeo</taxon>
    </lineage>
</organism>
<dbReference type="Gene3D" id="1.10.340.70">
    <property type="match status" value="1"/>
</dbReference>
<dbReference type="SUPFAM" id="SSF54160">
    <property type="entry name" value="Chromo domain-like"/>
    <property type="match status" value="1"/>
</dbReference>
<dbReference type="InterPro" id="IPR043128">
    <property type="entry name" value="Rev_trsase/Diguanyl_cyclase"/>
</dbReference>
<evidence type="ECO:0000313" key="10">
    <source>
        <dbReference type="EMBL" id="KAI2660329.1"/>
    </source>
</evidence>
<gene>
    <name evidence="10" type="ORF">H4Q32_007865</name>
</gene>
<dbReference type="Gene3D" id="3.30.70.270">
    <property type="match status" value="1"/>
</dbReference>
<keyword evidence="5" id="KW-0255">Endonuclease</keyword>
<dbReference type="Proteomes" id="UP000830375">
    <property type="component" value="Unassembled WGS sequence"/>
</dbReference>
<comment type="caution">
    <text evidence="10">The sequence shown here is derived from an EMBL/GenBank/DDBJ whole genome shotgun (WGS) entry which is preliminary data.</text>
</comment>
<dbReference type="CDD" id="cd00024">
    <property type="entry name" value="CD_CSD"/>
    <property type="match status" value="1"/>
</dbReference>
<evidence type="ECO:0000256" key="8">
    <source>
        <dbReference type="SAM" id="MobiDB-lite"/>
    </source>
</evidence>
<proteinExistence type="predicted"/>
<evidence type="ECO:0000256" key="7">
    <source>
        <dbReference type="ARBA" id="ARBA00022918"/>
    </source>
</evidence>
<evidence type="ECO:0000256" key="3">
    <source>
        <dbReference type="ARBA" id="ARBA00022695"/>
    </source>
</evidence>
<dbReference type="InterPro" id="IPR016197">
    <property type="entry name" value="Chromo-like_dom_sf"/>
</dbReference>
<keyword evidence="3" id="KW-0548">Nucleotidyltransferase</keyword>
<dbReference type="InterPro" id="IPR043502">
    <property type="entry name" value="DNA/RNA_pol_sf"/>
</dbReference>
<keyword evidence="2" id="KW-0808">Transferase</keyword>
<keyword evidence="6" id="KW-0378">Hydrolase</keyword>
<dbReference type="Pfam" id="PF17921">
    <property type="entry name" value="Integrase_H2C2"/>
    <property type="match status" value="1"/>
</dbReference>
<dbReference type="InterPro" id="IPR036397">
    <property type="entry name" value="RNaseH_sf"/>
</dbReference>
<keyword evidence="4" id="KW-0540">Nuclease</keyword>
<protein>
    <submittedName>
        <fullName evidence="10">Transposon Ty3-I Gag-Pol polyprotein</fullName>
    </submittedName>
</protein>
<dbReference type="EMBL" id="JACTAM010000009">
    <property type="protein sequence ID" value="KAI2660329.1"/>
    <property type="molecule type" value="Genomic_DNA"/>
</dbReference>